<feature type="region of interest" description="Disordered" evidence="1">
    <location>
        <begin position="579"/>
        <end position="621"/>
    </location>
</feature>
<evidence type="ECO:0008006" key="4">
    <source>
        <dbReference type="Google" id="ProtNLM"/>
    </source>
</evidence>
<evidence type="ECO:0000313" key="3">
    <source>
        <dbReference type="Proteomes" id="UP000179935"/>
    </source>
</evidence>
<evidence type="ECO:0000313" key="2">
    <source>
        <dbReference type="EMBL" id="OIJ95410.1"/>
    </source>
</evidence>
<dbReference type="EMBL" id="MLYP01000023">
    <property type="protein sequence ID" value="OIJ95410.1"/>
    <property type="molecule type" value="Genomic_DNA"/>
</dbReference>
<dbReference type="RefSeq" id="WP_071365678.1">
    <property type="nucleotide sequence ID" value="NZ_MLYP01000023.1"/>
</dbReference>
<reference evidence="2 3" key="1">
    <citation type="submission" date="2016-10" db="EMBL/GenBank/DDBJ databases">
        <title>Genome sequence of Streptomyces sp. MUSC 93.</title>
        <authorList>
            <person name="Lee L.-H."/>
            <person name="Ser H.-L."/>
            <person name="Law J.W.-F."/>
        </authorList>
    </citation>
    <scope>NUCLEOTIDE SEQUENCE [LARGE SCALE GENOMIC DNA]</scope>
    <source>
        <strain evidence="2 3">MUSC 93</strain>
    </source>
</reference>
<sequence>MRAPKNPTPQYTDYAAFVAAQANLATAQASTGKSSRTFQEWALHNRGRLSIAACAASMGPAGELLSAAPDGWKTALALGAAGAAAAGAWGWLPGLIKIKGIWRPARTLPSDFDRYVGLSMPVTGSGLLTTMATTGGPEWGDNPWWGFSLAWSLGYGAWAWRRWGRRPTTNAPELSQQMLDWIEYAAVPDGPYPKSKLISPIANPDGGWSAEVHVPRGKSFKIVGLDDVLSSLGIDDPDLVALEKLSPRKGRITVFTENPLKKGTLFGPQHVLDLESGLAPFGVYYDGDAANYRFFLPGSGAVHDFITGTSGSGKSRALDGLLAIERRSPVVSSIVIDPQAGLSLPDWPDGVAVFAPGNAFGIVVLRAVHALMKERGKRYNRMKWVDEKGRTRVGRAFFVPGDPDPLICVTLDEAHDLLNDPEHGEEAVKIIGDLVKEARKVGIKFRLANQSPNASELGGETLIRDILQGGNNLVLRSGSTATGKRAAGNALGDIDPGAIPKEFNDGTTTGGMGYLAGPDNRAALWRAPYVEDPYGLAHEGETTGIEQTSIDALPILRHVLEEHELMLRLRNAGEDYTYDPNRFTQSAPKKARKETTAPTAAPSLEKVPEPEVPDAVEPTGPGLSDTARQIIAFLHKHGKPVAPAIISKSLGIPNPRVRTALGRMKDDPHVPVINLGHGAWIHKAHAAEHETAA</sequence>
<keyword evidence="3" id="KW-1185">Reference proteome</keyword>
<dbReference type="Proteomes" id="UP000179935">
    <property type="component" value="Unassembled WGS sequence"/>
</dbReference>
<gene>
    <name evidence="2" type="ORF">BIV24_09005</name>
</gene>
<accession>A0A1S2PPF0</accession>
<comment type="caution">
    <text evidence="2">The sequence shown here is derived from an EMBL/GenBank/DDBJ whole genome shotgun (WGS) entry which is preliminary data.</text>
</comment>
<proteinExistence type="predicted"/>
<name>A0A1S2PPF0_9ACTN</name>
<protein>
    <recommendedName>
        <fullName evidence="4">FtsK domain-containing protein</fullName>
    </recommendedName>
</protein>
<dbReference type="SUPFAM" id="SSF52540">
    <property type="entry name" value="P-loop containing nucleoside triphosphate hydrolases"/>
    <property type="match status" value="1"/>
</dbReference>
<organism evidence="2 3">
    <name type="scientific">Streptomyces colonosanans</name>
    <dbReference type="NCBI Taxonomy" id="1428652"/>
    <lineage>
        <taxon>Bacteria</taxon>
        <taxon>Bacillati</taxon>
        <taxon>Actinomycetota</taxon>
        <taxon>Actinomycetes</taxon>
        <taxon>Kitasatosporales</taxon>
        <taxon>Streptomycetaceae</taxon>
        <taxon>Streptomyces</taxon>
    </lineage>
</organism>
<dbReference type="Gene3D" id="3.40.50.300">
    <property type="entry name" value="P-loop containing nucleotide triphosphate hydrolases"/>
    <property type="match status" value="1"/>
</dbReference>
<dbReference type="InterPro" id="IPR027417">
    <property type="entry name" value="P-loop_NTPase"/>
</dbReference>
<dbReference type="AlphaFoldDB" id="A0A1S2PPF0"/>
<dbReference type="OrthoDB" id="3315716at2"/>
<dbReference type="STRING" id="1428652.BIV24_09005"/>
<evidence type="ECO:0000256" key="1">
    <source>
        <dbReference type="SAM" id="MobiDB-lite"/>
    </source>
</evidence>